<dbReference type="PROSITE" id="PS51186">
    <property type="entry name" value="GNAT"/>
    <property type="match status" value="1"/>
</dbReference>
<comment type="similarity">
    <text evidence="1">Belongs to the acetyltransferase family. GNA1 subfamily.</text>
</comment>
<dbReference type="InterPro" id="IPR016181">
    <property type="entry name" value="Acyl_CoA_acyltransferase"/>
</dbReference>
<dbReference type="GeneID" id="24097628"/>
<dbReference type="EMBL" id="HE797090">
    <property type="protein sequence ID" value="CCM02717.1"/>
    <property type="molecule type" value="Genomic_DNA"/>
</dbReference>
<dbReference type="HOGENOM" id="CLU_072095_2_0_1"/>
<dbReference type="OrthoDB" id="10039976at2759"/>
<dbReference type="InterPro" id="IPR000182">
    <property type="entry name" value="GNAT_dom"/>
</dbReference>
<dbReference type="InterPro" id="IPR039143">
    <property type="entry name" value="GNPNAT1-like"/>
</dbReference>
<name>J4HWR4_9APHY</name>
<feature type="domain" description="N-acetyltransferase" evidence="2">
    <location>
        <begin position="30"/>
        <end position="182"/>
    </location>
</feature>
<dbReference type="InParanoid" id="J4HWR4"/>
<dbReference type="SUPFAM" id="SSF55729">
    <property type="entry name" value="Acyl-CoA N-acyltransferases (Nat)"/>
    <property type="match status" value="1"/>
</dbReference>
<dbReference type="UniPathway" id="UPA00113">
    <property type="reaction ID" value="UER00529"/>
</dbReference>
<comment type="pathway">
    <text evidence="1">Nucleotide-sugar biosynthesis; UDP-N-acetyl-alpha-D-glucosamine biosynthesis; N-acetyl-alpha-D-glucosamine 1-phosphate from alpha-D-glucosamine 6-phosphate (route I): step 1/2.</text>
</comment>
<dbReference type="GO" id="GO:0004343">
    <property type="term" value="F:glucosamine 6-phosphate N-acetyltransferase activity"/>
    <property type="evidence" value="ECO:0007669"/>
    <property type="project" value="UniProtKB-UniRule"/>
</dbReference>
<dbReference type="GO" id="GO:0006048">
    <property type="term" value="P:UDP-N-acetylglucosamine biosynthetic process"/>
    <property type="evidence" value="ECO:0007669"/>
    <property type="project" value="UniProtKB-UniRule"/>
</dbReference>
<keyword evidence="4" id="KW-1185">Reference proteome</keyword>
<dbReference type="Proteomes" id="UP000006352">
    <property type="component" value="Unassembled WGS sequence"/>
</dbReference>
<organism evidence="3 4">
    <name type="scientific">Fibroporia radiculosa</name>
    <dbReference type="NCBI Taxonomy" id="599839"/>
    <lineage>
        <taxon>Eukaryota</taxon>
        <taxon>Fungi</taxon>
        <taxon>Dikarya</taxon>
        <taxon>Basidiomycota</taxon>
        <taxon>Agaricomycotina</taxon>
        <taxon>Agaricomycetes</taxon>
        <taxon>Polyporales</taxon>
        <taxon>Fibroporiaceae</taxon>
        <taxon>Fibroporia</taxon>
    </lineage>
</organism>
<comment type="catalytic activity">
    <reaction evidence="1">
        <text>D-glucosamine 6-phosphate + acetyl-CoA = N-acetyl-D-glucosamine 6-phosphate + CoA + H(+)</text>
        <dbReference type="Rhea" id="RHEA:10292"/>
        <dbReference type="ChEBI" id="CHEBI:15378"/>
        <dbReference type="ChEBI" id="CHEBI:57287"/>
        <dbReference type="ChEBI" id="CHEBI:57288"/>
        <dbReference type="ChEBI" id="CHEBI:57513"/>
        <dbReference type="ChEBI" id="CHEBI:58725"/>
        <dbReference type="EC" id="2.3.1.4"/>
    </reaction>
</comment>
<dbReference type="FunCoup" id="J4HWR4">
    <property type="interactions" value="137"/>
</dbReference>
<sequence>MPLTPDSELDLQFPSEQIPDEAREHLPPDFHLRPLASTDYRRGHLSVLSVLAPVTDPGEAAWVAQFNTNRAIATTYYFVVIVHKPSDRIVATATLFIERKFIHGLGSVAHGEDVAVDKSQQGKSFGSHLNKALIGISEYNGCYKAILNCTDSNMPFYEKSGFKREGNQMVKYMAAHPHSSRL</sequence>
<dbReference type="AlphaFoldDB" id="J4HWR4"/>
<evidence type="ECO:0000313" key="4">
    <source>
        <dbReference type="Proteomes" id="UP000006352"/>
    </source>
</evidence>
<keyword evidence="1" id="KW-0808">Transferase</keyword>
<dbReference type="STRING" id="599839.J4HWR4"/>
<accession>J4HWR4</accession>
<dbReference type="RefSeq" id="XP_012182000.1">
    <property type="nucleotide sequence ID" value="XM_012326610.1"/>
</dbReference>
<reference evidence="3 4" key="1">
    <citation type="journal article" date="2012" name="Appl. Environ. Microbiol.">
        <title>Short-read sequencing for genomic analysis of the brown rot fungus Fibroporia radiculosa.</title>
        <authorList>
            <person name="Tang J.D."/>
            <person name="Perkins A.D."/>
            <person name="Sonstegard T.S."/>
            <person name="Schroeder S.G."/>
            <person name="Burgess S.C."/>
            <person name="Diehl S.V."/>
        </authorList>
    </citation>
    <scope>NUCLEOTIDE SEQUENCE [LARGE SCALE GENOMIC DNA]</scope>
    <source>
        <strain evidence="3 4">TFFH 294</strain>
    </source>
</reference>
<protein>
    <recommendedName>
        <fullName evidence="1">Glucosamine 6-phosphate N-acetyltransferase</fullName>
        <ecNumber evidence="1">2.3.1.4</ecNumber>
    </recommendedName>
</protein>
<dbReference type="Gene3D" id="3.40.630.30">
    <property type="match status" value="1"/>
</dbReference>
<dbReference type="PANTHER" id="PTHR13355:SF11">
    <property type="entry name" value="GLUCOSAMINE 6-PHOSPHATE N-ACETYLTRANSFERASE"/>
    <property type="match status" value="1"/>
</dbReference>
<dbReference type="Pfam" id="PF00583">
    <property type="entry name" value="Acetyltransf_1"/>
    <property type="match status" value="1"/>
</dbReference>
<dbReference type="PANTHER" id="PTHR13355">
    <property type="entry name" value="GLUCOSAMINE 6-PHOSPHATE N-ACETYLTRANSFERASE"/>
    <property type="match status" value="1"/>
</dbReference>
<dbReference type="EC" id="2.3.1.4" evidence="1"/>
<gene>
    <name evidence="3" type="ORF">FIBRA_04824</name>
</gene>
<evidence type="ECO:0000313" key="3">
    <source>
        <dbReference type="EMBL" id="CCM02717.1"/>
    </source>
</evidence>
<evidence type="ECO:0000256" key="1">
    <source>
        <dbReference type="RuleBase" id="RU365086"/>
    </source>
</evidence>
<keyword evidence="1" id="KW-0012">Acyltransferase</keyword>
<evidence type="ECO:0000259" key="2">
    <source>
        <dbReference type="PROSITE" id="PS51186"/>
    </source>
</evidence>
<proteinExistence type="inferred from homology"/>